<protein>
    <submittedName>
        <fullName evidence="1">Uncharacterized protein</fullName>
    </submittedName>
</protein>
<gene>
    <name evidence="1" type="ORF">LCMAC202_06960</name>
</gene>
<reference evidence="1" key="1">
    <citation type="journal article" date="2019" name="MBio">
        <title>Virus Genomes from Deep Sea Sediments Expand the Ocean Megavirome and Support Independent Origins of Viral Gigantism.</title>
        <authorList>
            <person name="Backstrom D."/>
            <person name="Yutin N."/>
            <person name="Jorgensen S.L."/>
            <person name="Dharamshi J."/>
            <person name="Homa F."/>
            <person name="Zaremba-Niedwiedzka K."/>
            <person name="Spang A."/>
            <person name="Wolf Y.I."/>
            <person name="Koonin E.V."/>
            <person name="Ettema T.J."/>
        </authorList>
    </citation>
    <scope>NUCLEOTIDE SEQUENCE</scope>
</reference>
<organism evidence="1">
    <name type="scientific">Marseillevirus LCMAC202</name>
    <dbReference type="NCBI Taxonomy" id="2506606"/>
    <lineage>
        <taxon>Viruses</taxon>
        <taxon>Varidnaviria</taxon>
        <taxon>Bamfordvirae</taxon>
        <taxon>Nucleocytoviricota</taxon>
        <taxon>Megaviricetes</taxon>
        <taxon>Pimascovirales</taxon>
        <taxon>Pimascovirales incertae sedis</taxon>
        <taxon>Marseilleviridae</taxon>
    </lineage>
</organism>
<proteinExistence type="predicted"/>
<sequence>MQGLLKEYGLVIVTALAAKKAVKKKPSTVKKASKKVSKNLEKEL</sequence>
<evidence type="ECO:0000313" key="1">
    <source>
        <dbReference type="EMBL" id="QBK88334.1"/>
    </source>
</evidence>
<name>A0A481Z0M0_9VIRU</name>
<accession>A0A481Z0M0</accession>
<dbReference type="EMBL" id="MK500387">
    <property type="protein sequence ID" value="QBK88334.1"/>
    <property type="molecule type" value="Genomic_DNA"/>
</dbReference>